<dbReference type="EMBL" id="BMAU01021379">
    <property type="protein sequence ID" value="GFY27186.1"/>
    <property type="molecule type" value="Genomic_DNA"/>
</dbReference>
<dbReference type="AlphaFoldDB" id="A0A8X6W3H3"/>
<keyword evidence="2" id="KW-1185">Reference proteome</keyword>
<name>A0A8X6W3H3_TRICX</name>
<evidence type="ECO:0000313" key="1">
    <source>
        <dbReference type="EMBL" id="GFY27186.1"/>
    </source>
</evidence>
<accession>A0A8X6W3H3</accession>
<proteinExistence type="predicted"/>
<protein>
    <submittedName>
        <fullName evidence="1">Uncharacterized protein</fullName>
    </submittedName>
</protein>
<dbReference type="Proteomes" id="UP000887159">
    <property type="component" value="Unassembled WGS sequence"/>
</dbReference>
<reference evidence="1" key="1">
    <citation type="submission" date="2020-08" db="EMBL/GenBank/DDBJ databases">
        <title>Multicomponent nature underlies the extraordinary mechanical properties of spider dragline silk.</title>
        <authorList>
            <person name="Kono N."/>
            <person name="Nakamura H."/>
            <person name="Mori M."/>
            <person name="Yoshida Y."/>
            <person name="Ohtoshi R."/>
            <person name="Malay A.D."/>
            <person name="Moran D.A.P."/>
            <person name="Tomita M."/>
            <person name="Numata K."/>
            <person name="Arakawa K."/>
        </authorList>
    </citation>
    <scope>NUCLEOTIDE SEQUENCE</scope>
</reference>
<comment type="caution">
    <text evidence="1">The sequence shown here is derived from an EMBL/GenBank/DDBJ whole genome shotgun (WGS) entry which is preliminary data.</text>
</comment>
<sequence length="90" mass="10085">MSPEPIEGEEKDLMGPDLKMPILGGFFTGMGELAFDCEKFEIFLFGTSSGVGINQPFDPNIHLSDGDDLILCLQITLWYDFWVDCLDIFS</sequence>
<organism evidence="1 2">
    <name type="scientific">Trichonephila clavipes</name>
    <name type="common">Golden silk orbweaver</name>
    <name type="synonym">Nephila clavipes</name>
    <dbReference type="NCBI Taxonomy" id="2585209"/>
    <lineage>
        <taxon>Eukaryota</taxon>
        <taxon>Metazoa</taxon>
        <taxon>Ecdysozoa</taxon>
        <taxon>Arthropoda</taxon>
        <taxon>Chelicerata</taxon>
        <taxon>Arachnida</taxon>
        <taxon>Araneae</taxon>
        <taxon>Araneomorphae</taxon>
        <taxon>Entelegynae</taxon>
        <taxon>Araneoidea</taxon>
        <taxon>Nephilidae</taxon>
        <taxon>Trichonephila</taxon>
    </lineage>
</organism>
<evidence type="ECO:0000313" key="2">
    <source>
        <dbReference type="Proteomes" id="UP000887159"/>
    </source>
</evidence>
<gene>
    <name evidence="1" type="ORF">TNCV_2068071</name>
</gene>